<accession>A0A845LGU4</accession>
<name>A0A845LGU4_HELGE</name>
<evidence type="ECO:0000313" key="2">
    <source>
        <dbReference type="Proteomes" id="UP000471031"/>
    </source>
</evidence>
<reference evidence="1 2" key="1">
    <citation type="submission" date="2020-01" db="EMBL/GenBank/DDBJ databases">
        <title>Whole genome sequence of Heliobacterium gestii DSM 11169.</title>
        <authorList>
            <person name="Kyndt J.A."/>
            <person name="Meyer T.E."/>
        </authorList>
    </citation>
    <scope>NUCLEOTIDE SEQUENCE [LARGE SCALE GENOMIC DNA]</scope>
    <source>
        <strain evidence="1 2">DSM 11169</strain>
    </source>
</reference>
<dbReference type="Proteomes" id="UP000471031">
    <property type="component" value="Unassembled WGS sequence"/>
</dbReference>
<dbReference type="EMBL" id="WXEX01000004">
    <property type="protein sequence ID" value="MZP42693.1"/>
    <property type="molecule type" value="Genomic_DNA"/>
</dbReference>
<comment type="caution">
    <text evidence="1">The sequence shown here is derived from an EMBL/GenBank/DDBJ whole genome shotgun (WGS) entry which is preliminary data.</text>
</comment>
<gene>
    <name evidence="1" type="ORF">GTO89_06525</name>
</gene>
<proteinExistence type="predicted"/>
<keyword evidence="2" id="KW-1185">Reference proteome</keyword>
<evidence type="ECO:0000313" key="1">
    <source>
        <dbReference type="EMBL" id="MZP42693.1"/>
    </source>
</evidence>
<dbReference type="AlphaFoldDB" id="A0A845LGU4"/>
<dbReference type="OrthoDB" id="2081479at2"/>
<dbReference type="RefSeq" id="WP_161261245.1">
    <property type="nucleotide sequence ID" value="NZ_JAFBDC010000003.1"/>
</dbReference>
<organism evidence="1 2">
    <name type="scientific">Heliomicrobium gestii</name>
    <name type="common">Heliobacterium gestii</name>
    <dbReference type="NCBI Taxonomy" id="2699"/>
    <lineage>
        <taxon>Bacteria</taxon>
        <taxon>Bacillati</taxon>
        <taxon>Bacillota</taxon>
        <taxon>Clostridia</taxon>
        <taxon>Eubacteriales</taxon>
        <taxon>Heliobacteriaceae</taxon>
        <taxon>Heliomicrobium</taxon>
    </lineage>
</organism>
<protein>
    <submittedName>
        <fullName evidence="1">Uncharacterized protein</fullName>
    </submittedName>
</protein>
<sequence length="143" mass="16159">MFRGKNPNRVQVEQSTHDRCVQAVADRLIAEGYQVLADHIHWEPGAPQEVSHCVPDIVAKKGEQTTIFEVETCSTIGDIHTREQLAAFSLTYPTVLVISQDCLSRFLEGGPVEHARNHLKKWGLNKVTLASFDFQTQKLQIHR</sequence>